<evidence type="ECO:0000256" key="10">
    <source>
        <dbReference type="SAM" id="Phobius"/>
    </source>
</evidence>
<dbReference type="InterPro" id="IPR052162">
    <property type="entry name" value="Sensor_kinase/Photoreceptor"/>
</dbReference>
<keyword evidence="5" id="KW-0808">Transferase</keyword>
<dbReference type="Pfam" id="PF00512">
    <property type="entry name" value="HisKA"/>
    <property type="match status" value="1"/>
</dbReference>
<dbReference type="Gene3D" id="1.10.287.130">
    <property type="match status" value="1"/>
</dbReference>
<dbReference type="InterPro" id="IPR004358">
    <property type="entry name" value="Sig_transdc_His_kin-like_C"/>
</dbReference>
<dbReference type="Gene3D" id="3.30.565.10">
    <property type="entry name" value="Histidine kinase-like ATPase, C-terminal domain"/>
    <property type="match status" value="1"/>
</dbReference>
<dbReference type="PANTHER" id="PTHR43304:SF1">
    <property type="entry name" value="PAC DOMAIN-CONTAINING PROTEIN"/>
    <property type="match status" value="1"/>
</dbReference>
<dbReference type="PANTHER" id="PTHR43304">
    <property type="entry name" value="PHYTOCHROME-LIKE PROTEIN CPH1"/>
    <property type="match status" value="1"/>
</dbReference>
<dbReference type="InterPro" id="IPR042240">
    <property type="entry name" value="CHASE_sf"/>
</dbReference>
<keyword evidence="8 10" id="KW-1133">Transmembrane helix</keyword>
<evidence type="ECO:0000256" key="7">
    <source>
        <dbReference type="ARBA" id="ARBA00022777"/>
    </source>
</evidence>
<comment type="subcellular location">
    <subcellularLocation>
        <location evidence="2">Membrane</location>
    </subcellularLocation>
</comment>
<dbReference type="EMBL" id="JAANYN010000004">
    <property type="protein sequence ID" value="NHE57259.1"/>
    <property type="molecule type" value="Genomic_DNA"/>
</dbReference>
<feature type="transmembrane region" description="Helical" evidence="10">
    <location>
        <begin position="252"/>
        <end position="271"/>
    </location>
</feature>
<comment type="catalytic activity">
    <reaction evidence="1">
        <text>ATP + protein L-histidine = ADP + protein N-phospho-L-histidine.</text>
        <dbReference type="EC" id="2.7.13.3"/>
    </reaction>
</comment>
<dbReference type="PROSITE" id="PS50839">
    <property type="entry name" value="CHASE"/>
    <property type="match status" value="1"/>
</dbReference>
<accession>A0ABX0HA91</accession>
<dbReference type="InterPro" id="IPR003661">
    <property type="entry name" value="HisK_dim/P_dom"/>
</dbReference>
<protein>
    <recommendedName>
        <fullName evidence="3">histidine kinase</fullName>
        <ecNumber evidence="3">2.7.13.3</ecNumber>
    </recommendedName>
</protein>
<keyword evidence="4" id="KW-0597">Phosphoprotein</keyword>
<feature type="domain" description="CHASE" evidence="12">
    <location>
        <begin position="107"/>
        <end position="188"/>
    </location>
</feature>
<organism evidence="13 14">
    <name type="scientific">Cyclobacterium plantarum</name>
    <dbReference type="NCBI Taxonomy" id="2716263"/>
    <lineage>
        <taxon>Bacteria</taxon>
        <taxon>Pseudomonadati</taxon>
        <taxon>Bacteroidota</taxon>
        <taxon>Cytophagia</taxon>
        <taxon>Cytophagales</taxon>
        <taxon>Cyclobacteriaceae</taxon>
        <taxon>Cyclobacterium</taxon>
    </lineage>
</organism>
<evidence type="ECO:0000256" key="2">
    <source>
        <dbReference type="ARBA" id="ARBA00004370"/>
    </source>
</evidence>
<keyword evidence="9 10" id="KW-0472">Membrane</keyword>
<reference evidence="13 14" key="1">
    <citation type="submission" date="2020-03" db="EMBL/GenBank/DDBJ databases">
        <title>Cyclobacterium plantarum sp. nov., a marine bacterium isolated from a coastal-marine wetland.</title>
        <authorList>
            <person name="Sanchez-Porro C."/>
            <person name="Ventosa A."/>
            <person name="Amoozegar M."/>
        </authorList>
    </citation>
    <scope>NUCLEOTIDE SEQUENCE [LARGE SCALE GENOMIC DNA]</scope>
    <source>
        <strain evidence="13 14">GBPx2</strain>
    </source>
</reference>
<dbReference type="SMART" id="SM00388">
    <property type="entry name" value="HisKA"/>
    <property type="match status" value="1"/>
</dbReference>
<gene>
    <name evidence="13" type="ORF">G9Q97_10600</name>
</gene>
<evidence type="ECO:0000256" key="4">
    <source>
        <dbReference type="ARBA" id="ARBA00022553"/>
    </source>
</evidence>
<dbReference type="Pfam" id="PF03924">
    <property type="entry name" value="CHASE"/>
    <property type="match status" value="1"/>
</dbReference>
<dbReference type="PROSITE" id="PS50109">
    <property type="entry name" value="HIS_KIN"/>
    <property type="match status" value="1"/>
</dbReference>
<dbReference type="Gene3D" id="3.30.450.350">
    <property type="entry name" value="CHASE domain"/>
    <property type="match status" value="1"/>
</dbReference>
<evidence type="ECO:0000256" key="3">
    <source>
        <dbReference type="ARBA" id="ARBA00012438"/>
    </source>
</evidence>
<name>A0ABX0HA91_9BACT</name>
<dbReference type="InterPro" id="IPR036890">
    <property type="entry name" value="HATPase_C_sf"/>
</dbReference>
<evidence type="ECO:0000313" key="13">
    <source>
        <dbReference type="EMBL" id="NHE57259.1"/>
    </source>
</evidence>
<dbReference type="SMART" id="SM01079">
    <property type="entry name" value="CHASE"/>
    <property type="match status" value="1"/>
</dbReference>
<dbReference type="SMART" id="SM00387">
    <property type="entry name" value="HATPase_c"/>
    <property type="match status" value="1"/>
</dbReference>
<evidence type="ECO:0000259" key="11">
    <source>
        <dbReference type="PROSITE" id="PS50109"/>
    </source>
</evidence>
<evidence type="ECO:0000256" key="9">
    <source>
        <dbReference type="ARBA" id="ARBA00023136"/>
    </source>
</evidence>
<dbReference type="InterPro" id="IPR006189">
    <property type="entry name" value="CHASE_dom"/>
</dbReference>
<dbReference type="Pfam" id="PF02518">
    <property type="entry name" value="HATPase_c"/>
    <property type="match status" value="1"/>
</dbReference>
<keyword evidence="6 10" id="KW-0812">Transmembrane</keyword>
<evidence type="ECO:0000256" key="8">
    <source>
        <dbReference type="ARBA" id="ARBA00022989"/>
    </source>
</evidence>
<dbReference type="RefSeq" id="WP_166146641.1">
    <property type="nucleotide sequence ID" value="NZ_JAANYN010000004.1"/>
</dbReference>
<dbReference type="SUPFAM" id="SSF47384">
    <property type="entry name" value="Homodimeric domain of signal transducing histidine kinase"/>
    <property type="match status" value="1"/>
</dbReference>
<evidence type="ECO:0000259" key="12">
    <source>
        <dbReference type="PROSITE" id="PS50839"/>
    </source>
</evidence>
<sequence length="530" mass="60651">MRKRFREFSPLHLGGLVFLFLSLLVLLLSRWVYTIERSNEILLVKEEASKVQNLLAISLANSVSSTELLAFLVEKDLIESDFESLSRKVLSQNPTLDALQLVEAETIIKTYPLEGNEAVIGFNIFEDKIHRQAAEKAIERKKLYFEGPFELRQGGMGMVGRLPLFKEGLFWGFAAVIIRLETLRKSLQLEPDGQSQNYIYQLAKIDGEAAYPLFDFDQEPDFETGVVHKAFFEEGDWYLFVKLMYPTYLRNTFLFSVFGLVFAGMMGLFVYQKTIEPVKLKKLVAEKIKEQQNLNQVLEKKAHDLALSNQELEQFAYVASHDLQEPLRMISGFINLLGRRYGEQLDAKGLQYIHFAVDGANRMKQIILDLLTYSRVGRGAEEVSSIHLESILKEVLHLYRKQIQARKAEIVYQDLNEVKGERYLLVQLFQNLVGNALKYSKKDASPTIEIKMDSRENEWLVSVADNGIGIDKSYHDKIFLIFNRLHSNSAYEGTGIGLAIVKKTVEHMGGRIWLTSEIGLGTTFYFTLPK</sequence>
<comment type="caution">
    <text evidence="13">The sequence shown here is derived from an EMBL/GenBank/DDBJ whole genome shotgun (WGS) entry which is preliminary data.</text>
</comment>
<evidence type="ECO:0000256" key="1">
    <source>
        <dbReference type="ARBA" id="ARBA00000085"/>
    </source>
</evidence>
<evidence type="ECO:0000256" key="6">
    <source>
        <dbReference type="ARBA" id="ARBA00022692"/>
    </source>
</evidence>
<dbReference type="InterPro" id="IPR005467">
    <property type="entry name" value="His_kinase_dom"/>
</dbReference>
<dbReference type="EC" id="2.7.13.3" evidence="3"/>
<feature type="transmembrane region" description="Helical" evidence="10">
    <location>
        <begin position="12"/>
        <end position="33"/>
    </location>
</feature>
<dbReference type="SUPFAM" id="SSF55874">
    <property type="entry name" value="ATPase domain of HSP90 chaperone/DNA topoisomerase II/histidine kinase"/>
    <property type="match status" value="1"/>
</dbReference>
<dbReference type="PRINTS" id="PR00344">
    <property type="entry name" value="BCTRLSENSOR"/>
</dbReference>
<evidence type="ECO:0000256" key="5">
    <source>
        <dbReference type="ARBA" id="ARBA00022679"/>
    </source>
</evidence>
<keyword evidence="14" id="KW-1185">Reference proteome</keyword>
<evidence type="ECO:0000313" key="14">
    <source>
        <dbReference type="Proteomes" id="UP000649799"/>
    </source>
</evidence>
<dbReference type="InterPro" id="IPR003594">
    <property type="entry name" value="HATPase_dom"/>
</dbReference>
<dbReference type="CDD" id="cd00082">
    <property type="entry name" value="HisKA"/>
    <property type="match status" value="1"/>
</dbReference>
<dbReference type="Proteomes" id="UP000649799">
    <property type="component" value="Unassembled WGS sequence"/>
</dbReference>
<keyword evidence="7" id="KW-0418">Kinase</keyword>
<feature type="domain" description="Histidine kinase" evidence="11">
    <location>
        <begin position="318"/>
        <end position="530"/>
    </location>
</feature>
<proteinExistence type="predicted"/>
<dbReference type="InterPro" id="IPR036097">
    <property type="entry name" value="HisK_dim/P_sf"/>
</dbReference>